<organism evidence="3 4">
    <name type="scientific">Pacificibacter marinus</name>
    <dbReference type="NCBI Taxonomy" id="658057"/>
    <lineage>
        <taxon>Bacteria</taxon>
        <taxon>Pseudomonadati</taxon>
        <taxon>Pseudomonadota</taxon>
        <taxon>Alphaproteobacteria</taxon>
        <taxon>Rhodobacterales</taxon>
        <taxon>Roseobacteraceae</taxon>
        <taxon>Pacificibacter</taxon>
    </lineage>
</organism>
<dbReference type="Proteomes" id="UP000193307">
    <property type="component" value="Unassembled WGS sequence"/>
</dbReference>
<proteinExistence type="predicted"/>
<evidence type="ECO:0000256" key="2">
    <source>
        <dbReference type="ARBA" id="ARBA00023277"/>
    </source>
</evidence>
<dbReference type="InterPro" id="IPR005763">
    <property type="entry name" value="Fucose_isomerase"/>
</dbReference>
<dbReference type="RefSeq" id="WP_211753568.1">
    <property type="nucleotide sequence ID" value="NZ_FNZV01000003.1"/>
</dbReference>
<dbReference type="EMBL" id="FWFW01000004">
    <property type="protein sequence ID" value="SLN38158.1"/>
    <property type="molecule type" value="Genomic_DNA"/>
</dbReference>
<dbReference type="GO" id="GO:0005737">
    <property type="term" value="C:cytoplasm"/>
    <property type="evidence" value="ECO:0007669"/>
    <property type="project" value="InterPro"/>
</dbReference>
<dbReference type="GO" id="GO:0030145">
    <property type="term" value="F:manganese ion binding"/>
    <property type="evidence" value="ECO:0007669"/>
    <property type="project" value="InterPro"/>
</dbReference>
<dbReference type="GO" id="GO:0008736">
    <property type="term" value="F:L-fucose isomerase activity"/>
    <property type="evidence" value="ECO:0007669"/>
    <property type="project" value="InterPro"/>
</dbReference>
<reference evidence="3 4" key="1">
    <citation type="submission" date="2017-03" db="EMBL/GenBank/DDBJ databases">
        <authorList>
            <person name="Afonso C.L."/>
            <person name="Miller P.J."/>
            <person name="Scott M.A."/>
            <person name="Spackman E."/>
            <person name="Goraichik I."/>
            <person name="Dimitrov K.M."/>
            <person name="Suarez D.L."/>
            <person name="Swayne D.E."/>
        </authorList>
    </citation>
    <scope>NUCLEOTIDE SEQUENCE [LARGE SCALE GENOMIC DNA]</scope>
    <source>
        <strain evidence="3 4">CECT 7971</strain>
    </source>
</reference>
<keyword evidence="1" id="KW-0413">Isomerase</keyword>
<protein>
    <submittedName>
        <fullName evidence="3">Uncharacterized protein</fullName>
    </submittedName>
</protein>
<dbReference type="PANTHER" id="PTHR37840">
    <property type="entry name" value="L-FUCOSE ISOMERASE"/>
    <property type="match status" value="1"/>
</dbReference>
<keyword evidence="4" id="KW-1185">Reference proteome</keyword>
<name>A0A1Y5SDK6_9RHOB</name>
<sequence>MLNLNGSLTKAGVDYASLWSEIFDDDFFIDGLKQWLSVGKIDHDAHHLRAFDPQSVPADDTAIAMRIAQDLRHNKPILGVFDEGCMGMYNAIIPDELLMPMGVFKERLSQSALYFAIQQIPETDGRVVYDWMLARGMMFHLGTDPAKDLTEVQVIDQCRMYIAAVRMADDFGCEAIGIQYQQGLKDLLPASDLVEGMLNNEDRPQLGARTGLLSGMGKQSCISMK</sequence>
<dbReference type="InterPro" id="IPR009015">
    <property type="entry name" value="Fucose_isomerase_N/cen_sf"/>
</dbReference>
<dbReference type="GO" id="GO:0042355">
    <property type="term" value="P:L-fucose catabolic process"/>
    <property type="evidence" value="ECO:0007669"/>
    <property type="project" value="TreeGrafter"/>
</dbReference>
<dbReference type="SUPFAM" id="SSF53743">
    <property type="entry name" value="FucI/AraA N-terminal and middle domains"/>
    <property type="match status" value="1"/>
</dbReference>
<evidence type="ECO:0000313" key="4">
    <source>
        <dbReference type="Proteomes" id="UP000193307"/>
    </source>
</evidence>
<dbReference type="GO" id="GO:0019571">
    <property type="term" value="P:D-arabinose catabolic process"/>
    <property type="evidence" value="ECO:0007669"/>
    <property type="project" value="TreeGrafter"/>
</dbReference>
<keyword evidence="2" id="KW-0119">Carbohydrate metabolism</keyword>
<accession>A0A1Y5SDK6</accession>
<evidence type="ECO:0000313" key="3">
    <source>
        <dbReference type="EMBL" id="SLN38158.1"/>
    </source>
</evidence>
<evidence type="ECO:0000256" key="1">
    <source>
        <dbReference type="ARBA" id="ARBA00023235"/>
    </source>
</evidence>
<dbReference type="AlphaFoldDB" id="A0A1Y5SDK6"/>
<dbReference type="PANTHER" id="PTHR37840:SF1">
    <property type="entry name" value="L-FUCOSE ISOMERASE"/>
    <property type="match status" value="1"/>
</dbReference>
<dbReference type="GO" id="GO:0008790">
    <property type="term" value="F:arabinose isomerase activity"/>
    <property type="evidence" value="ECO:0007669"/>
    <property type="project" value="TreeGrafter"/>
</dbReference>
<gene>
    <name evidence="3" type="ORF">PAM7971_01696</name>
</gene>
<dbReference type="STRING" id="658057.SAMN04488032_103143"/>